<dbReference type="PANTHER" id="PTHR43798">
    <property type="entry name" value="MONOACYLGLYCEROL LIPASE"/>
    <property type="match status" value="1"/>
</dbReference>
<dbReference type="InterPro" id="IPR050266">
    <property type="entry name" value="AB_hydrolase_sf"/>
</dbReference>
<protein>
    <submittedName>
        <fullName evidence="2">Alpha/beta hydrolase</fullName>
    </submittedName>
</protein>
<dbReference type="Gene3D" id="3.40.50.1820">
    <property type="entry name" value="alpha/beta hydrolase"/>
    <property type="match status" value="1"/>
</dbReference>
<dbReference type="GO" id="GO:0016020">
    <property type="term" value="C:membrane"/>
    <property type="evidence" value="ECO:0007669"/>
    <property type="project" value="TreeGrafter"/>
</dbReference>
<comment type="caution">
    <text evidence="2">The sequence shown here is derived from an EMBL/GenBank/DDBJ whole genome shotgun (WGS) entry which is preliminary data.</text>
</comment>
<dbReference type="InterPro" id="IPR000073">
    <property type="entry name" value="AB_hydrolase_1"/>
</dbReference>
<dbReference type="Proteomes" id="UP000664332">
    <property type="component" value="Unassembled WGS sequence"/>
</dbReference>
<dbReference type="GO" id="GO:0016787">
    <property type="term" value="F:hydrolase activity"/>
    <property type="evidence" value="ECO:0007669"/>
    <property type="project" value="UniProtKB-KW"/>
</dbReference>
<keyword evidence="2" id="KW-0378">Hydrolase</keyword>
<reference evidence="2" key="1">
    <citation type="submission" date="2021-03" db="EMBL/GenBank/DDBJ databases">
        <authorList>
            <person name="Sun Q."/>
        </authorList>
    </citation>
    <scope>NUCLEOTIDE SEQUENCE</scope>
    <source>
        <strain evidence="2">CCM 8862</strain>
    </source>
</reference>
<proteinExistence type="predicted"/>
<dbReference type="PANTHER" id="PTHR43798:SF33">
    <property type="entry name" value="HYDROLASE, PUTATIVE (AFU_ORTHOLOGUE AFUA_2G14860)-RELATED"/>
    <property type="match status" value="1"/>
</dbReference>
<evidence type="ECO:0000313" key="3">
    <source>
        <dbReference type="Proteomes" id="UP000664332"/>
    </source>
</evidence>
<dbReference type="PRINTS" id="PR00111">
    <property type="entry name" value="ABHYDROLASE"/>
</dbReference>
<evidence type="ECO:0000313" key="2">
    <source>
        <dbReference type="EMBL" id="MBN9645158.1"/>
    </source>
</evidence>
<dbReference type="SUPFAM" id="SSF53474">
    <property type="entry name" value="alpha/beta-Hydrolases"/>
    <property type="match status" value="1"/>
</dbReference>
<dbReference type="RefSeq" id="WP_207279631.1">
    <property type="nucleotide sequence ID" value="NZ_JAFLEQ010000017.1"/>
</dbReference>
<sequence>MAATPDDGSIDIGRHIPVTYTPDLFFTAPSTSCDEDHSLPADSTTPEGRSFAAQVHVVDYGTPGNPAVFLLSGLSVPWFDWQEVAQALSTDHHVVVFDRIGAGLSTATDGLPPGSLLAEVDVLHQVMDACGVDEAHIVGHSMAGFIGEAFALSHPAKTTRLTLLDGSYEPATEGDLDTIRNLWRKTRTPGVVEKIERLGLDIDAARKVFAHAYQLHRPDRRHGNDAHIMVPLAQTKDFIDGMLRELRGYNLWAEELAHIDRALPLNVPTDVVGACRGWANFFGLTLGRWQRKLRRHARSLAERNPGSEVYFIPIQASHMMMRDNSRDIIRIIRGHLGRDSRHRMGPAA</sequence>
<evidence type="ECO:0000259" key="1">
    <source>
        <dbReference type="Pfam" id="PF00561"/>
    </source>
</evidence>
<dbReference type="InterPro" id="IPR029058">
    <property type="entry name" value="AB_hydrolase_fold"/>
</dbReference>
<dbReference type="AlphaFoldDB" id="A0A939IYI5"/>
<name>A0A939IYI5_9CORY</name>
<organism evidence="2 3">
    <name type="scientific">Corynebacterium mendelii</name>
    <dbReference type="NCBI Taxonomy" id="2765362"/>
    <lineage>
        <taxon>Bacteria</taxon>
        <taxon>Bacillati</taxon>
        <taxon>Actinomycetota</taxon>
        <taxon>Actinomycetes</taxon>
        <taxon>Mycobacteriales</taxon>
        <taxon>Corynebacteriaceae</taxon>
        <taxon>Corynebacterium</taxon>
    </lineage>
</organism>
<dbReference type="EMBL" id="JAFLEQ010000017">
    <property type="protein sequence ID" value="MBN9645158.1"/>
    <property type="molecule type" value="Genomic_DNA"/>
</dbReference>
<accession>A0A939IYI5</accession>
<dbReference type="Pfam" id="PF00561">
    <property type="entry name" value="Abhydrolase_1"/>
    <property type="match status" value="1"/>
</dbReference>
<gene>
    <name evidence="2" type="ORF">JZY06_11135</name>
</gene>
<keyword evidence="3" id="KW-1185">Reference proteome</keyword>
<feature type="domain" description="AB hydrolase-1" evidence="1">
    <location>
        <begin position="67"/>
        <end position="181"/>
    </location>
</feature>